<reference evidence="6 7" key="1">
    <citation type="submission" date="2020-02" db="EMBL/GenBank/DDBJ databases">
        <authorList>
            <person name="Li G."/>
        </authorList>
    </citation>
    <scope>NUCLEOTIDE SEQUENCE [LARGE SCALE GENOMIC DNA]</scope>
    <source>
        <strain evidence="6 7">DSM 102029</strain>
    </source>
</reference>
<evidence type="ECO:0000313" key="7">
    <source>
        <dbReference type="Proteomes" id="UP000464751"/>
    </source>
</evidence>
<gene>
    <name evidence="6" type="ORF">G3A50_13970</name>
</gene>
<evidence type="ECO:0000256" key="2">
    <source>
        <dbReference type="ARBA" id="ARBA00010973"/>
    </source>
</evidence>
<dbReference type="Pfam" id="PF01522">
    <property type="entry name" value="Polysacc_deac_1"/>
    <property type="match status" value="1"/>
</dbReference>
<evidence type="ECO:0000256" key="1">
    <source>
        <dbReference type="ARBA" id="ARBA00003236"/>
    </source>
</evidence>
<dbReference type="KEGG" id="apra:G3A50_13970"/>
<dbReference type="SUPFAM" id="SSF88713">
    <property type="entry name" value="Glycoside hydrolase/deacetylase"/>
    <property type="match status" value="1"/>
</dbReference>
<dbReference type="GO" id="GO:0005975">
    <property type="term" value="P:carbohydrate metabolic process"/>
    <property type="evidence" value="ECO:0007669"/>
    <property type="project" value="InterPro"/>
</dbReference>
<organism evidence="6 7">
    <name type="scientific">Ancylobacter pratisalsi</name>
    <dbReference type="NCBI Taxonomy" id="1745854"/>
    <lineage>
        <taxon>Bacteria</taxon>
        <taxon>Pseudomonadati</taxon>
        <taxon>Pseudomonadota</taxon>
        <taxon>Alphaproteobacteria</taxon>
        <taxon>Hyphomicrobiales</taxon>
        <taxon>Xanthobacteraceae</taxon>
        <taxon>Ancylobacter</taxon>
    </lineage>
</organism>
<evidence type="ECO:0000256" key="4">
    <source>
        <dbReference type="ARBA" id="ARBA00032976"/>
    </source>
</evidence>
<dbReference type="AlphaFoldDB" id="A0A6P1YRL5"/>
<sequence>MKRLTFTFDNGPWPGATELLLDFLAERSIKATFFVVGQRLQEPGGIELARRAHAEGHWIGNHTLTHTKPLGEDGGLARVEREIGETQRLIGELSHPSRFFRPNGGGAVGRHLLSTDALSYLESNRYSVVTWTSAPGDWIAPHRPWLAKGIGELDDTDWTLLVLHDRFIAPMLDTLDAFLHELARRGIEIVQELPPACIVIRDGVLTGDKTTFSLADEPGRQAATP</sequence>
<dbReference type="InterPro" id="IPR002509">
    <property type="entry name" value="NODB_dom"/>
</dbReference>
<dbReference type="Proteomes" id="UP000464751">
    <property type="component" value="Chromosome"/>
</dbReference>
<protein>
    <recommendedName>
        <fullName evidence="3">Chitooligosaccharide deacetylase</fullName>
    </recommendedName>
    <alternativeName>
        <fullName evidence="4">Nodulation protein B</fullName>
    </alternativeName>
</protein>
<keyword evidence="7" id="KW-1185">Reference proteome</keyword>
<proteinExistence type="inferred from homology"/>
<comment type="similarity">
    <text evidence="2">Belongs to the polysaccharide deacetylase family.</text>
</comment>
<feature type="domain" description="NodB homology" evidence="5">
    <location>
        <begin position="2"/>
        <end position="190"/>
    </location>
</feature>
<evidence type="ECO:0000313" key="6">
    <source>
        <dbReference type="EMBL" id="QIB34693.1"/>
    </source>
</evidence>
<dbReference type="CDD" id="cd10917">
    <property type="entry name" value="CE4_NodB_like_6s_7s"/>
    <property type="match status" value="1"/>
</dbReference>
<dbReference type="PROSITE" id="PS51677">
    <property type="entry name" value="NODB"/>
    <property type="match status" value="1"/>
</dbReference>
<evidence type="ECO:0000256" key="3">
    <source>
        <dbReference type="ARBA" id="ARBA00020071"/>
    </source>
</evidence>
<comment type="function">
    <text evidence="1">Is involved in generating a small heat-stable compound (Nod), an acylated oligomer of N-acetylglucosamine, that stimulates mitosis in various plant protoplasts.</text>
</comment>
<evidence type="ECO:0000259" key="5">
    <source>
        <dbReference type="PROSITE" id="PS51677"/>
    </source>
</evidence>
<dbReference type="Gene3D" id="3.20.20.370">
    <property type="entry name" value="Glycoside hydrolase/deacetylase"/>
    <property type="match status" value="1"/>
</dbReference>
<dbReference type="GO" id="GO:0016810">
    <property type="term" value="F:hydrolase activity, acting on carbon-nitrogen (but not peptide) bonds"/>
    <property type="evidence" value="ECO:0007669"/>
    <property type="project" value="InterPro"/>
</dbReference>
<name>A0A6P1YRL5_9HYPH</name>
<dbReference type="EMBL" id="CP048630">
    <property type="protein sequence ID" value="QIB34693.1"/>
    <property type="molecule type" value="Genomic_DNA"/>
</dbReference>
<dbReference type="InterPro" id="IPR011330">
    <property type="entry name" value="Glyco_hydro/deAcase_b/a-brl"/>
</dbReference>
<accession>A0A6P1YRL5</accession>
<dbReference type="PANTHER" id="PTHR10587">
    <property type="entry name" value="GLYCOSYL TRANSFERASE-RELATED"/>
    <property type="match status" value="1"/>
</dbReference>
<dbReference type="RefSeq" id="WP_163075836.1">
    <property type="nucleotide sequence ID" value="NZ_CP048630.1"/>
</dbReference>
<dbReference type="InterPro" id="IPR050248">
    <property type="entry name" value="Polysacc_deacetylase_ArnD"/>
</dbReference>